<dbReference type="Gene3D" id="1.25.40.900">
    <property type="match status" value="1"/>
</dbReference>
<dbReference type="OrthoDB" id="727588at2"/>
<dbReference type="Pfam" id="PF07980">
    <property type="entry name" value="SusD_RagB"/>
    <property type="match status" value="1"/>
</dbReference>
<dbReference type="EMBL" id="JACIES010000015">
    <property type="protein sequence ID" value="MBB4027976.1"/>
    <property type="molecule type" value="Genomic_DNA"/>
</dbReference>
<comment type="similarity">
    <text evidence="2">Belongs to the SusD family.</text>
</comment>
<dbReference type="InterPro" id="IPR012944">
    <property type="entry name" value="SusD_RagB_dom"/>
</dbReference>
<evidence type="ECO:0000259" key="7">
    <source>
        <dbReference type="Pfam" id="PF07980"/>
    </source>
</evidence>
<evidence type="ECO:0000313" key="10">
    <source>
        <dbReference type="Proteomes" id="UP000546007"/>
    </source>
</evidence>
<keyword evidence="4" id="KW-0472">Membrane</keyword>
<evidence type="ECO:0000259" key="8">
    <source>
        <dbReference type="Pfam" id="PF14322"/>
    </source>
</evidence>
<evidence type="ECO:0000256" key="3">
    <source>
        <dbReference type="ARBA" id="ARBA00022729"/>
    </source>
</evidence>
<dbReference type="Proteomes" id="UP000546007">
    <property type="component" value="Unassembled WGS sequence"/>
</dbReference>
<reference evidence="9 10" key="1">
    <citation type="submission" date="2020-08" db="EMBL/GenBank/DDBJ databases">
        <title>Genomic Encyclopedia of Type Strains, Phase IV (KMG-IV): sequencing the most valuable type-strain genomes for metagenomic binning, comparative biology and taxonomic classification.</title>
        <authorList>
            <person name="Goeker M."/>
        </authorList>
    </citation>
    <scope>NUCLEOTIDE SEQUENCE [LARGE SCALE GENOMIC DNA]</scope>
    <source>
        <strain evidence="9 10">DSM 105721</strain>
    </source>
</reference>
<proteinExistence type="inferred from homology"/>
<gene>
    <name evidence="9" type="ORF">GGR14_003797</name>
</gene>
<accession>A0A7W6HZR1</accession>
<feature type="chain" id="PRO_5030711459" description="RagB/SusD family nutrient uptake outer membrane protein" evidence="6">
    <location>
        <begin position="25"/>
        <end position="475"/>
    </location>
</feature>
<evidence type="ECO:0000256" key="5">
    <source>
        <dbReference type="ARBA" id="ARBA00023237"/>
    </source>
</evidence>
<dbReference type="InterPro" id="IPR011990">
    <property type="entry name" value="TPR-like_helical_dom_sf"/>
</dbReference>
<dbReference type="AlphaFoldDB" id="A0A7W6HZR1"/>
<evidence type="ECO:0000256" key="6">
    <source>
        <dbReference type="SAM" id="SignalP"/>
    </source>
</evidence>
<evidence type="ECO:0000313" key="9">
    <source>
        <dbReference type="EMBL" id="MBB4027976.1"/>
    </source>
</evidence>
<organism evidence="9 10">
    <name type="scientific">Butyricimonas faecihominis</name>
    <dbReference type="NCBI Taxonomy" id="1472416"/>
    <lineage>
        <taxon>Bacteria</taxon>
        <taxon>Pseudomonadati</taxon>
        <taxon>Bacteroidota</taxon>
        <taxon>Bacteroidia</taxon>
        <taxon>Bacteroidales</taxon>
        <taxon>Odoribacteraceae</taxon>
        <taxon>Butyricimonas</taxon>
    </lineage>
</organism>
<evidence type="ECO:0000256" key="2">
    <source>
        <dbReference type="ARBA" id="ARBA00006275"/>
    </source>
</evidence>
<evidence type="ECO:0000256" key="1">
    <source>
        <dbReference type="ARBA" id="ARBA00004442"/>
    </source>
</evidence>
<dbReference type="InterPro" id="IPR033985">
    <property type="entry name" value="SusD-like_N"/>
</dbReference>
<keyword evidence="3 6" id="KW-0732">Signal</keyword>
<protein>
    <recommendedName>
        <fullName evidence="11">RagB/SusD family nutrient uptake outer membrane protein</fullName>
    </recommendedName>
</protein>
<evidence type="ECO:0000256" key="4">
    <source>
        <dbReference type="ARBA" id="ARBA00023136"/>
    </source>
</evidence>
<keyword evidence="5" id="KW-0998">Cell outer membrane</keyword>
<name>A0A7W6HZR1_9BACT</name>
<comment type="caution">
    <text evidence="9">The sequence shown here is derived from an EMBL/GenBank/DDBJ whole genome shotgun (WGS) entry which is preliminary data.</text>
</comment>
<dbReference type="Gene3D" id="2.20.20.130">
    <property type="match status" value="1"/>
</dbReference>
<dbReference type="Gene3D" id="1.25.40.390">
    <property type="match status" value="1"/>
</dbReference>
<feature type="domain" description="SusD-like N-terminal" evidence="8">
    <location>
        <begin position="23"/>
        <end position="253"/>
    </location>
</feature>
<sequence>MKKRMNKAIILSLVLMLTACNNWLDVSPKSDMKADDLFLTEAGFRDGLIGVYALMCREDSYARDLTYGYLDVLAQYYKSPHQLTSSGYEHNFKKAAEYNYKETAEEARILAIWQNHFTAIANINLALEYIDKKKDVFSSEDIYKIYKGEFLALRAFLHFDMLRLFASSASMDNGNGLNSMAIPYVDVYTNVARPQLTVKEVLEKVKTDLLAAKGLMKGLEVFKGLMESSDPQYNRGQRMNYYAVTALLARVYLYGNERELALAQAKEIIGEVNGENPTSYELANSSATSGNPMFSSELIFTLDVQKLKDLSEVYFTENSNSVSSILSMSSSGKANIFNSGGLESDFRSSWMTLGTDGDSYVLGKYKDMKYIPMFKLSELYLIAAETATGSEAYGYLNKLRNHRGLANVAPTADLEDNIFQEYRREFIGEGQMFFYYKRKVMQVIGADNNIAIKNPNAIYNLPIPTNEVDFGNIKK</sequence>
<dbReference type="SUPFAM" id="SSF48452">
    <property type="entry name" value="TPR-like"/>
    <property type="match status" value="1"/>
</dbReference>
<evidence type="ECO:0008006" key="11">
    <source>
        <dbReference type="Google" id="ProtNLM"/>
    </source>
</evidence>
<keyword evidence="10" id="KW-1185">Reference proteome</keyword>
<feature type="signal peptide" evidence="6">
    <location>
        <begin position="1"/>
        <end position="24"/>
    </location>
</feature>
<dbReference type="PROSITE" id="PS51257">
    <property type="entry name" value="PROKAR_LIPOPROTEIN"/>
    <property type="match status" value="1"/>
</dbReference>
<comment type="subcellular location">
    <subcellularLocation>
        <location evidence="1">Cell outer membrane</location>
    </subcellularLocation>
</comment>
<dbReference type="GO" id="GO:0009279">
    <property type="term" value="C:cell outer membrane"/>
    <property type="evidence" value="ECO:0007669"/>
    <property type="project" value="UniProtKB-SubCell"/>
</dbReference>
<dbReference type="Pfam" id="PF14322">
    <property type="entry name" value="SusD-like_3"/>
    <property type="match status" value="1"/>
</dbReference>
<dbReference type="GeneID" id="93101344"/>
<dbReference type="RefSeq" id="WP_124317908.1">
    <property type="nucleotide sequence ID" value="NZ_AP028155.1"/>
</dbReference>
<feature type="domain" description="RagB/SusD" evidence="7">
    <location>
        <begin position="357"/>
        <end position="439"/>
    </location>
</feature>